<keyword evidence="5" id="KW-1015">Disulfide bond</keyword>
<dbReference type="InterPro" id="IPR013162">
    <property type="entry name" value="CD80_C2-set"/>
</dbReference>
<dbReference type="InterPro" id="IPR007110">
    <property type="entry name" value="Ig-like_dom"/>
</dbReference>
<comment type="subcellular location">
    <subcellularLocation>
        <location evidence="1">Membrane</location>
        <topology evidence="1">Single-pass membrane protein</topology>
    </subcellularLocation>
</comment>
<comment type="caution">
    <text evidence="7">The sequence shown here is derived from an EMBL/GenBank/DDBJ whole genome shotgun (WGS) entry which is preliminary data.</text>
</comment>
<protein>
    <recommendedName>
        <fullName evidence="6">Ig-like domain-containing protein</fullName>
    </recommendedName>
</protein>
<dbReference type="FunFam" id="2.60.40.10:FF:000437">
    <property type="entry name" value="Beat-IIIc, isoform A"/>
    <property type="match status" value="1"/>
</dbReference>
<evidence type="ECO:0000256" key="1">
    <source>
        <dbReference type="ARBA" id="ARBA00004167"/>
    </source>
</evidence>
<accession>A0A4S2KQ04</accession>
<keyword evidence="4" id="KW-0472">Membrane</keyword>
<dbReference type="InterPro" id="IPR013106">
    <property type="entry name" value="Ig_V-set"/>
</dbReference>
<dbReference type="Gene3D" id="2.60.40.10">
    <property type="entry name" value="Immunoglobulins"/>
    <property type="match status" value="2"/>
</dbReference>
<dbReference type="InterPro" id="IPR036179">
    <property type="entry name" value="Ig-like_dom_sf"/>
</dbReference>
<organism evidence="7 8">
    <name type="scientific">Temnothorax longispinosus</name>
    <dbReference type="NCBI Taxonomy" id="300112"/>
    <lineage>
        <taxon>Eukaryota</taxon>
        <taxon>Metazoa</taxon>
        <taxon>Ecdysozoa</taxon>
        <taxon>Arthropoda</taxon>
        <taxon>Hexapoda</taxon>
        <taxon>Insecta</taxon>
        <taxon>Pterygota</taxon>
        <taxon>Neoptera</taxon>
        <taxon>Endopterygota</taxon>
        <taxon>Hymenoptera</taxon>
        <taxon>Apocrita</taxon>
        <taxon>Aculeata</taxon>
        <taxon>Formicoidea</taxon>
        <taxon>Formicidae</taxon>
        <taxon>Myrmicinae</taxon>
        <taxon>Temnothorax</taxon>
    </lineage>
</organism>
<evidence type="ECO:0000256" key="4">
    <source>
        <dbReference type="ARBA" id="ARBA00023136"/>
    </source>
</evidence>
<proteinExistence type="predicted"/>
<name>A0A4S2KQ04_9HYME</name>
<dbReference type="SMART" id="SM00409">
    <property type="entry name" value="IG"/>
    <property type="match status" value="1"/>
</dbReference>
<dbReference type="STRING" id="300112.A0A4S2KQ04"/>
<keyword evidence="8" id="KW-1185">Reference proteome</keyword>
<evidence type="ECO:0000256" key="5">
    <source>
        <dbReference type="ARBA" id="ARBA00023157"/>
    </source>
</evidence>
<dbReference type="SUPFAM" id="SSF48726">
    <property type="entry name" value="Immunoglobulin"/>
    <property type="match status" value="1"/>
</dbReference>
<evidence type="ECO:0000313" key="8">
    <source>
        <dbReference type="Proteomes" id="UP000310200"/>
    </source>
</evidence>
<dbReference type="InterPro" id="IPR013783">
    <property type="entry name" value="Ig-like_fold"/>
</dbReference>
<keyword evidence="2" id="KW-0812">Transmembrane</keyword>
<feature type="domain" description="Ig-like" evidence="6">
    <location>
        <begin position="5"/>
        <end position="124"/>
    </location>
</feature>
<reference evidence="7 8" key="1">
    <citation type="journal article" date="2019" name="Philos. Trans. R. Soc. Lond., B, Biol. Sci.">
        <title>Ant behaviour and brain gene expression of defending hosts depend on the ecological success of the intruding social parasite.</title>
        <authorList>
            <person name="Kaur R."/>
            <person name="Stoldt M."/>
            <person name="Jongepier E."/>
            <person name="Feldmeyer B."/>
            <person name="Menzel F."/>
            <person name="Bornberg-Bauer E."/>
            <person name="Foitzik S."/>
        </authorList>
    </citation>
    <scope>NUCLEOTIDE SEQUENCE [LARGE SCALE GENOMIC DNA]</scope>
    <source>
        <tissue evidence="7">Whole body</tissue>
    </source>
</reference>
<dbReference type="Pfam" id="PF07686">
    <property type="entry name" value="V-set"/>
    <property type="match status" value="1"/>
</dbReference>
<dbReference type="AlphaFoldDB" id="A0A4S2KQ04"/>
<dbReference type="PANTHER" id="PTHR21261:SF6">
    <property type="entry name" value="BEATEN PATH IIA-RELATED"/>
    <property type="match status" value="1"/>
</dbReference>
<dbReference type="PANTHER" id="PTHR21261">
    <property type="entry name" value="BEAT PROTEIN"/>
    <property type="match status" value="1"/>
</dbReference>
<evidence type="ECO:0000259" key="6">
    <source>
        <dbReference type="PROSITE" id="PS50835"/>
    </source>
</evidence>
<dbReference type="GO" id="GO:0016020">
    <property type="term" value="C:membrane"/>
    <property type="evidence" value="ECO:0007669"/>
    <property type="project" value="UniProtKB-SubCell"/>
</dbReference>
<dbReference type="Proteomes" id="UP000310200">
    <property type="component" value="Unassembled WGS sequence"/>
</dbReference>
<keyword evidence="3" id="KW-1133">Transmembrane helix</keyword>
<evidence type="ECO:0000256" key="2">
    <source>
        <dbReference type="ARBA" id="ARBA00022692"/>
    </source>
</evidence>
<evidence type="ECO:0000313" key="7">
    <source>
        <dbReference type="EMBL" id="TGZ49958.1"/>
    </source>
</evidence>
<dbReference type="EMBL" id="QBLH01002070">
    <property type="protein sequence ID" value="TGZ49958.1"/>
    <property type="molecule type" value="Genomic_DNA"/>
</dbReference>
<dbReference type="Pfam" id="PF08205">
    <property type="entry name" value="C2-set_2"/>
    <property type="match status" value="1"/>
</dbReference>
<sequence>MPCVPVLIFLKGASCLREVSLEMIPEVVQRGDKVILRCHYDLENAPLYSLKWYRGKHEFYRFSPTEEPSTKVFNISGINVDSDNSNESQVTLRNVDFGLSGTFICEVTADAPTFSTASVSKNLTVVFLPREEPVIVSERDRYDPGDMLRANCSLPPSKPPVHLSFTLNSRPVETTARQQRTKDDEGTQWSEISLTLQPFHYTNGRLNLRCIAHIPGIYTRQSELHLLSGMREPVPERVTSENGSGGMHTMTFKEQCPAEENPLTFHLMAPPPSPSLTSEFPFRKGFQQLTRRALLERFNLEQEEKCRFTRNRSPITPCIYMSFQENFGRVLKKR</sequence>
<evidence type="ECO:0000256" key="3">
    <source>
        <dbReference type="ARBA" id="ARBA00022989"/>
    </source>
</evidence>
<gene>
    <name evidence="7" type="ORF">DBV15_07149</name>
</gene>
<dbReference type="InterPro" id="IPR003599">
    <property type="entry name" value="Ig_sub"/>
</dbReference>
<dbReference type="PROSITE" id="PS50835">
    <property type="entry name" value="IG_LIKE"/>
    <property type="match status" value="1"/>
</dbReference>